<evidence type="ECO:0000256" key="3">
    <source>
        <dbReference type="ARBA" id="ARBA00022801"/>
    </source>
</evidence>
<feature type="transmembrane region" description="Helical" evidence="7">
    <location>
        <begin position="147"/>
        <end position="167"/>
    </location>
</feature>
<evidence type="ECO:0000256" key="7">
    <source>
        <dbReference type="SAM" id="Phobius"/>
    </source>
</evidence>
<feature type="transmembrane region" description="Helical" evidence="7">
    <location>
        <begin position="174"/>
        <end position="195"/>
    </location>
</feature>
<evidence type="ECO:0000256" key="6">
    <source>
        <dbReference type="SAM" id="MobiDB-lite"/>
    </source>
</evidence>
<dbReference type="PANTHER" id="PTHR43399:SF4">
    <property type="entry name" value="CELL WALL-ASSOCIATED PROTEASE"/>
    <property type="match status" value="1"/>
</dbReference>
<protein>
    <submittedName>
        <fullName evidence="9">S8 family serine peptidase</fullName>
    </submittedName>
</protein>
<proteinExistence type="inferred from homology"/>
<keyword evidence="3 5" id="KW-0378">Hydrolase</keyword>
<dbReference type="PROSITE" id="PS51892">
    <property type="entry name" value="SUBTILASE"/>
    <property type="match status" value="1"/>
</dbReference>
<evidence type="ECO:0000256" key="4">
    <source>
        <dbReference type="ARBA" id="ARBA00022825"/>
    </source>
</evidence>
<keyword evidence="7" id="KW-0472">Membrane</keyword>
<evidence type="ECO:0000313" key="10">
    <source>
        <dbReference type="Proteomes" id="UP001499978"/>
    </source>
</evidence>
<keyword evidence="4 5" id="KW-0720">Serine protease</keyword>
<feature type="domain" description="Peptidase S8/S53" evidence="8">
    <location>
        <begin position="490"/>
        <end position="745"/>
    </location>
</feature>
<feature type="transmembrane region" description="Helical" evidence="7">
    <location>
        <begin position="240"/>
        <end position="262"/>
    </location>
</feature>
<dbReference type="PRINTS" id="PR00723">
    <property type="entry name" value="SUBTILISIN"/>
</dbReference>
<keyword evidence="7" id="KW-1133">Transmembrane helix</keyword>
<dbReference type="Pfam" id="PF00082">
    <property type="entry name" value="Peptidase_S8"/>
    <property type="match status" value="1"/>
</dbReference>
<evidence type="ECO:0000256" key="1">
    <source>
        <dbReference type="ARBA" id="ARBA00011073"/>
    </source>
</evidence>
<feature type="transmembrane region" description="Helical" evidence="7">
    <location>
        <begin position="41"/>
        <end position="64"/>
    </location>
</feature>
<evidence type="ECO:0000256" key="2">
    <source>
        <dbReference type="ARBA" id="ARBA00022670"/>
    </source>
</evidence>
<dbReference type="Gene3D" id="3.40.50.200">
    <property type="entry name" value="Peptidase S8/S53 domain"/>
    <property type="match status" value="1"/>
</dbReference>
<reference evidence="9 10" key="1">
    <citation type="journal article" date="2019" name="Int. J. Syst. Evol. Microbiol.">
        <title>The Global Catalogue of Microorganisms (GCM) 10K type strain sequencing project: providing services to taxonomists for standard genome sequencing and annotation.</title>
        <authorList>
            <consortium name="The Broad Institute Genomics Platform"/>
            <consortium name="The Broad Institute Genome Sequencing Center for Infectious Disease"/>
            <person name="Wu L."/>
            <person name="Ma J."/>
        </authorList>
    </citation>
    <scope>NUCLEOTIDE SEQUENCE [LARGE SCALE GENOMIC DNA]</scope>
    <source>
        <strain evidence="9 10">JCM 3367</strain>
    </source>
</reference>
<dbReference type="PROSITE" id="PS00138">
    <property type="entry name" value="SUBTILASE_SER"/>
    <property type="match status" value="1"/>
</dbReference>
<feature type="active site" description="Charge relay system" evidence="5">
    <location>
        <position position="499"/>
    </location>
</feature>
<dbReference type="InterPro" id="IPR015500">
    <property type="entry name" value="Peptidase_S8_subtilisin-rel"/>
</dbReference>
<accession>A0ABN3NF52</accession>
<sequence length="781" mass="79304">MGTALAVIAVGVWTVSVLWIGQSAIWVTDQAQLATGVSTRWLWPVSGVASAALIILPALLLALVPRAPWARATGRVWLLGAAVLGGLSLTRAFPPHAAELQLLASAALAALGALALRARPSVPPPTPPSPPAASASASAPADRDASWWPGLAAGALMVTPWLWLGAFGGIVETLAAALAAAALGWLCAGLLRPVWPHFAPGGGARRVLLGGLVAGIALLLVGAGVGLPGPHLATMAALSALGFAAAALAGRGVGPLVAATTFGPLALVDNEEMTLLLLGRDVPLWTLVAALVSLPLAWLLGGVLWLAGRPAPAGGPGWAPAWGSSRRLGAVTTAIVLVASGAGVHLAAGQPGLHGERLFVILDDQASLVGLPAGPAGAAGHPTRVRAVYDRLVAHADRTQRDLRRELDGKRLAHTPYYLVNAIEVDAGPALRPWLESLPGVDRVLLSPRLRPLPAPVGTARGDRTAPTGPTWNLRMINADRVWNEFGVRGRGIVVGTSDSGVDGAHPTLAGGFRGGDDSWRDPWNDSRFPQDHAGHGTHTLATAVGRGGVGVAPDAAWVGCVNLDRNLGNPALYLDCLQFLLAPFPPGADPLRDGRPDRAPHVLTNSWGCPPLEGCDRQALAPAVAAFTAAGVFFVAAAGNSGPRCGSISDPPAPYRDALSVAAVDRGREVTDFSSRGGPGSGKPDLAAPGSDVVSAMPGGGYASQDGTSMAAPHVAGVVALLWSAQPSLIGDLARTRAILTGTAAPILVPPGANTCGDQARLTGAGLVDAHAAVRAARGQ</sequence>
<dbReference type="InterPro" id="IPR051048">
    <property type="entry name" value="Peptidase_S8/S53_subtilisin"/>
</dbReference>
<feature type="transmembrane region" description="Helical" evidence="7">
    <location>
        <begin position="76"/>
        <end position="93"/>
    </location>
</feature>
<feature type="active site" description="Charge relay system" evidence="5">
    <location>
        <position position="710"/>
    </location>
</feature>
<evidence type="ECO:0000259" key="8">
    <source>
        <dbReference type="Pfam" id="PF00082"/>
    </source>
</evidence>
<gene>
    <name evidence="9" type="ORF">GCM10010201_17500</name>
</gene>
<evidence type="ECO:0000256" key="5">
    <source>
        <dbReference type="PROSITE-ProRule" id="PRU01240"/>
    </source>
</evidence>
<feature type="active site" description="Charge relay system" evidence="5">
    <location>
        <position position="536"/>
    </location>
</feature>
<keyword evidence="10" id="KW-1185">Reference proteome</keyword>
<name>A0ABN3NF52_9ACTN</name>
<dbReference type="InterPro" id="IPR036852">
    <property type="entry name" value="Peptidase_S8/S53_dom_sf"/>
</dbReference>
<keyword evidence="2 5" id="KW-0645">Protease</keyword>
<feature type="transmembrane region" description="Helical" evidence="7">
    <location>
        <begin position="207"/>
        <end position="228"/>
    </location>
</feature>
<dbReference type="InterPro" id="IPR000209">
    <property type="entry name" value="Peptidase_S8/S53_dom"/>
</dbReference>
<feature type="region of interest" description="Disordered" evidence="6">
    <location>
        <begin position="671"/>
        <end position="693"/>
    </location>
</feature>
<dbReference type="InterPro" id="IPR023828">
    <property type="entry name" value="Peptidase_S8_Ser-AS"/>
</dbReference>
<organism evidence="9 10">
    <name type="scientific">Pilimelia columellifera subsp. columellifera</name>
    <dbReference type="NCBI Taxonomy" id="706583"/>
    <lineage>
        <taxon>Bacteria</taxon>
        <taxon>Bacillati</taxon>
        <taxon>Actinomycetota</taxon>
        <taxon>Actinomycetes</taxon>
        <taxon>Micromonosporales</taxon>
        <taxon>Micromonosporaceae</taxon>
        <taxon>Pilimelia</taxon>
    </lineage>
</organism>
<feature type="transmembrane region" description="Helical" evidence="7">
    <location>
        <begin position="282"/>
        <end position="307"/>
    </location>
</feature>
<dbReference type="SUPFAM" id="SSF52743">
    <property type="entry name" value="Subtilisin-like"/>
    <property type="match status" value="1"/>
</dbReference>
<keyword evidence="7" id="KW-0812">Transmembrane</keyword>
<feature type="transmembrane region" description="Helical" evidence="7">
    <location>
        <begin position="328"/>
        <end position="348"/>
    </location>
</feature>
<feature type="transmembrane region" description="Helical" evidence="7">
    <location>
        <begin position="6"/>
        <end position="29"/>
    </location>
</feature>
<dbReference type="Proteomes" id="UP001499978">
    <property type="component" value="Unassembled WGS sequence"/>
</dbReference>
<dbReference type="PANTHER" id="PTHR43399">
    <property type="entry name" value="SUBTILISIN-RELATED"/>
    <property type="match status" value="1"/>
</dbReference>
<comment type="similarity">
    <text evidence="1 5">Belongs to the peptidase S8 family.</text>
</comment>
<dbReference type="EMBL" id="BAAARY010000006">
    <property type="protein sequence ID" value="GAA2520465.1"/>
    <property type="molecule type" value="Genomic_DNA"/>
</dbReference>
<comment type="caution">
    <text evidence="9">The sequence shown here is derived from an EMBL/GenBank/DDBJ whole genome shotgun (WGS) entry which is preliminary data.</text>
</comment>
<evidence type="ECO:0000313" key="9">
    <source>
        <dbReference type="EMBL" id="GAA2520465.1"/>
    </source>
</evidence>